<feature type="compositionally biased region" description="Low complexity" evidence="2">
    <location>
        <begin position="535"/>
        <end position="548"/>
    </location>
</feature>
<dbReference type="PROSITE" id="PS50157">
    <property type="entry name" value="ZINC_FINGER_C2H2_2"/>
    <property type="match status" value="1"/>
</dbReference>
<evidence type="ECO:0000259" key="3">
    <source>
        <dbReference type="PROSITE" id="PS50157"/>
    </source>
</evidence>
<evidence type="ECO:0000313" key="4">
    <source>
        <dbReference type="EMBL" id="KAK3946943.1"/>
    </source>
</evidence>
<feature type="domain" description="C2H2-type" evidence="3">
    <location>
        <begin position="165"/>
        <end position="192"/>
    </location>
</feature>
<dbReference type="EMBL" id="MU859465">
    <property type="protein sequence ID" value="KAK3946943.1"/>
    <property type="molecule type" value="Genomic_DNA"/>
</dbReference>
<evidence type="ECO:0000256" key="1">
    <source>
        <dbReference type="PROSITE-ProRule" id="PRU00042"/>
    </source>
</evidence>
<evidence type="ECO:0000256" key="2">
    <source>
        <dbReference type="SAM" id="MobiDB-lite"/>
    </source>
</evidence>
<reference evidence="4" key="1">
    <citation type="journal article" date="2023" name="Mol. Phylogenet. Evol.">
        <title>Genome-scale phylogeny and comparative genomics of the fungal order Sordariales.</title>
        <authorList>
            <person name="Hensen N."/>
            <person name="Bonometti L."/>
            <person name="Westerberg I."/>
            <person name="Brannstrom I.O."/>
            <person name="Guillou S."/>
            <person name="Cros-Aarteil S."/>
            <person name="Calhoun S."/>
            <person name="Haridas S."/>
            <person name="Kuo A."/>
            <person name="Mondo S."/>
            <person name="Pangilinan J."/>
            <person name="Riley R."/>
            <person name="LaButti K."/>
            <person name="Andreopoulos B."/>
            <person name="Lipzen A."/>
            <person name="Chen C."/>
            <person name="Yan M."/>
            <person name="Daum C."/>
            <person name="Ng V."/>
            <person name="Clum A."/>
            <person name="Steindorff A."/>
            <person name="Ohm R.A."/>
            <person name="Martin F."/>
            <person name="Silar P."/>
            <person name="Natvig D.O."/>
            <person name="Lalanne C."/>
            <person name="Gautier V."/>
            <person name="Ament-Velasquez S.L."/>
            <person name="Kruys A."/>
            <person name="Hutchinson M.I."/>
            <person name="Powell A.J."/>
            <person name="Barry K."/>
            <person name="Miller A.N."/>
            <person name="Grigoriev I.V."/>
            <person name="Debuchy R."/>
            <person name="Gladieux P."/>
            <person name="Hiltunen Thoren M."/>
            <person name="Johannesson H."/>
        </authorList>
    </citation>
    <scope>NUCLEOTIDE SEQUENCE</scope>
    <source>
        <strain evidence="4">CBS 626.80</strain>
    </source>
</reference>
<keyword evidence="1" id="KW-0863">Zinc-finger</keyword>
<proteinExistence type="predicted"/>
<keyword evidence="5" id="KW-1185">Reference proteome</keyword>
<dbReference type="GO" id="GO:0008270">
    <property type="term" value="F:zinc ion binding"/>
    <property type="evidence" value="ECO:0007669"/>
    <property type="project" value="UniProtKB-KW"/>
</dbReference>
<dbReference type="Gene3D" id="2.40.70.10">
    <property type="entry name" value="Acid Proteases"/>
    <property type="match status" value="1"/>
</dbReference>
<feature type="compositionally biased region" description="Polar residues" evidence="2">
    <location>
        <begin position="525"/>
        <end position="534"/>
    </location>
</feature>
<dbReference type="AlphaFoldDB" id="A0AAN6NMU7"/>
<keyword evidence="1" id="KW-0479">Metal-binding</keyword>
<gene>
    <name evidence="4" type="ORF">QBC32DRAFT_386980</name>
</gene>
<evidence type="ECO:0000313" key="5">
    <source>
        <dbReference type="Proteomes" id="UP001303222"/>
    </source>
</evidence>
<feature type="region of interest" description="Disordered" evidence="2">
    <location>
        <begin position="1"/>
        <end position="90"/>
    </location>
</feature>
<reference evidence="4" key="2">
    <citation type="submission" date="2023-06" db="EMBL/GenBank/DDBJ databases">
        <authorList>
            <consortium name="Lawrence Berkeley National Laboratory"/>
            <person name="Mondo S.J."/>
            <person name="Hensen N."/>
            <person name="Bonometti L."/>
            <person name="Westerberg I."/>
            <person name="Brannstrom I.O."/>
            <person name="Guillou S."/>
            <person name="Cros-Aarteil S."/>
            <person name="Calhoun S."/>
            <person name="Haridas S."/>
            <person name="Kuo A."/>
            <person name="Pangilinan J."/>
            <person name="Riley R."/>
            <person name="Labutti K."/>
            <person name="Andreopoulos B."/>
            <person name="Lipzen A."/>
            <person name="Chen C."/>
            <person name="Yanf M."/>
            <person name="Daum C."/>
            <person name="Ng V."/>
            <person name="Clum A."/>
            <person name="Steindorff A."/>
            <person name="Ohm R."/>
            <person name="Martin F."/>
            <person name="Silar P."/>
            <person name="Natvig D."/>
            <person name="Lalanne C."/>
            <person name="Gautier V."/>
            <person name="Ament-Velasquez S.L."/>
            <person name="Kruys A."/>
            <person name="Hutchinson M.I."/>
            <person name="Powell A.J."/>
            <person name="Barry K."/>
            <person name="Miller A.N."/>
            <person name="Grigoriev I.V."/>
            <person name="Debuchy R."/>
            <person name="Gladieux P."/>
            <person name="Thoren M.H."/>
            <person name="Johannesson H."/>
        </authorList>
    </citation>
    <scope>NUCLEOTIDE SEQUENCE</scope>
    <source>
        <strain evidence="4">CBS 626.80</strain>
    </source>
</reference>
<feature type="region of interest" description="Disordered" evidence="2">
    <location>
        <begin position="525"/>
        <end position="572"/>
    </location>
</feature>
<accession>A0AAN6NMU7</accession>
<feature type="non-terminal residue" evidence="4">
    <location>
        <position position="1"/>
    </location>
</feature>
<dbReference type="Proteomes" id="UP001303222">
    <property type="component" value="Unassembled WGS sequence"/>
</dbReference>
<keyword evidence="1" id="KW-0862">Zinc</keyword>
<organism evidence="4 5">
    <name type="scientific">Pseudoneurospora amorphoporcata</name>
    <dbReference type="NCBI Taxonomy" id="241081"/>
    <lineage>
        <taxon>Eukaryota</taxon>
        <taxon>Fungi</taxon>
        <taxon>Dikarya</taxon>
        <taxon>Ascomycota</taxon>
        <taxon>Pezizomycotina</taxon>
        <taxon>Sordariomycetes</taxon>
        <taxon>Sordariomycetidae</taxon>
        <taxon>Sordariales</taxon>
        <taxon>Sordariaceae</taxon>
        <taxon>Pseudoneurospora</taxon>
    </lineage>
</organism>
<name>A0AAN6NMU7_9PEZI</name>
<protein>
    <recommendedName>
        <fullName evidence="3">C2H2-type domain-containing protein</fullName>
    </recommendedName>
</protein>
<dbReference type="InterPro" id="IPR021109">
    <property type="entry name" value="Peptidase_aspartic_dom_sf"/>
</dbReference>
<sequence length="572" mass="63107">NQDSTRGRDYSRNRSRDRSSNRNRDGNRDRSRNRSTDYNNRTDNRGDTRDGARANDRGDARNRYRSRSRDYNRDRSRDRNPGKDQAYHVKEETKAEDFVNFAGDDSDGYASDSSVYHVYSSQLTCSKCLKEFDSVIVKTDHARGCNARPSRVDAVPAISLDKKFSNCRDCKRTFSSRNSLFEHLDSYKGKTDGIHGGSADAVCHANQVGHAKTPSCAIIPFKVQNAVPQTDELSKMGPLSGFTHLRVLARATPEAEESEVCIDPGAAKTIIGRSFLQTLEHSISTEYSTRIKGVGGKPTKLTKWATFTFYLPGTDSKGNPTLLKTKAAGWVIDELEPNLLLANSFLHPRQAHIDYRKAEVRLPQDNFSTAFEVLKPPNRCLRKVVTEKKVILRPGEERMVPVHYVSLPKDRNFLFDSSHPAVVSAVVDARSPRVALVKNTTSGTITIPRKQKVGMITECGADGYFAASWASICETAMVTQVLSIMESDPTLTVTQATEAVCQVYSVPANVELDINLDDIVPADEANSTTEASDSTPAPEATTPIATEPTPLPSLPDKQSTLGIRIDDKAPGS</sequence>
<dbReference type="InterPro" id="IPR013087">
    <property type="entry name" value="Znf_C2H2_type"/>
</dbReference>
<comment type="caution">
    <text evidence="4">The sequence shown here is derived from an EMBL/GenBank/DDBJ whole genome shotgun (WGS) entry which is preliminary data.</text>
</comment>